<feature type="compositionally biased region" description="Polar residues" evidence="1">
    <location>
        <begin position="11"/>
        <end position="29"/>
    </location>
</feature>
<dbReference type="EMBL" id="VXIV02001796">
    <property type="protein sequence ID" value="KAF6029714.1"/>
    <property type="molecule type" value="Genomic_DNA"/>
</dbReference>
<organism evidence="2 3">
    <name type="scientific">Bugula neritina</name>
    <name type="common">Brown bryozoan</name>
    <name type="synonym">Sertularia neritina</name>
    <dbReference type="NCBI Taxonomy" id="10212"/>
    <lineage>
        <taxon>Eukaryota</taxon>
        <taxon>Metazoa</taxon>
        <taxon>Spiralia</taxon>
        <taxon>Lophotrochozoa</taxon>
        <taxon>Bryozoa</taxon>
        <taxon>Gymnolaemata</taxon>
        <taxon>Cheilostomatida</taxon>
        <taxon>Flustrina</taxon>
        <taxon>Buguloidea</taxon>
        <taxon>Bugulidae</taxon>
        <taxon>Bugula</taxon>
    </lineage>
</organism>
<proteinExistence type="predicted"/>
<dbReference type="AlphaFoldDB" id="A0A7J7JVG5"/>
<feature type="region of interest" description="Disordered" evidence="1">
    <location>
        <begin position="176"/>
        <end position="196"/>
    </location>
</feature>
<sequence length="455" mass="48691">MMSRNPAAPNKGSNTFKKSTTYSVGQKSSVNSEISDDAVELNRFLAGLSQHTKATGVPHNFSDISISSDEDFKGADSGADSGGGTMHTATSAGSKFLKTKPSTSAQVKYSTSFPVKSAFIAQSPALNRLSQHTQNLMKKANIPTSPSIAETTCFSQESTIESEAIGTKGSKFLKSKQAKYSTQHKTPTPAHSAGTSTEYDSDIAAYMQGLSASITEISDNKNMGKLSKDTDKVNTEVTGSTHNDDSSFATETFSSRSLVDQKYSMSEQDDSEIQTVSEGAPETNVMDISTLSLGDDTLVKSKNSYHLVSPAKISISSPFYPANEDGITSRHSELKDISKCEKQSIIDAISLKTVDDLLIAQLSTVKLESSRKSSKKISEKVSDPKSSSISTYNGSPKTQSIDSEIKTISTSTIISENYDSDFDDTVLETDSIHTNSGSLSRNSSHYRSCTSSPVG</sequence>
<keyword evidence="3" id="KW-1185">Reference proteome</keyword>
<feature type="region of interest" description="Disordered" evidence="1">
    <location>
        <begin position="373"/>
        <end position="400"/>
    </location>
</feature>
<reference evidence="2" key="1">
    <citation type="submission" date="2020-06" db="EMBL/GenBank/DDBJ databases">
        <title>Draft genome of Bugula neritina, a colonial animal packing powerful symbionts and potential medicines.</title>
        <authorList>
            <person name="Rayko M."/>
        </authorList>
    </citation>
    <scope>NUCLEOTIDE SEQUENCE [LARGE SCALE GENOMIC DNA]</scope>
    <source>
        <strain evidence="2">Kwan_BN1</strain>
    </source>
</reference>
<comment type="caution">
    <text evidence="2">The sequence shown here is derived from an EMBL/GenBank/DDBJ whole genome shotgun (WGS) entry which is preliminary data.</text>
</comment>
<evidence type="ECO:0000313" key="3">
    <source>
        <dbReference type="Proteomes" id="UP000593567"/>
    </source>
</evidence>
<protein>
    <submittedName>
        <fullName evidence="2">Uncharacterized protein</fullName>
    </submittedName>
</protein>
<feature type="compositionally biased region" description="Polar residues" evidence="1">
    <location>
        <begin position="384"/>
        <end position="399"/>
    </location>
</feature>
<feature type="region of interest" description="Disordered" evidence="1">
    <location>
        <begin position="433"/>
        <end position="455"/>
    </location>
</feature>
<dbReference type="Proteomes" id="UP000593567">
    <property type="component" value="Unassembled WGS sequence"/>
</dbReference>
<evidence type="ECO:0000256" key="1">
    <source>
        <dbReference type="SAM" id="MobiDB-lite"/>
    </source>
</evidence>
<feature type="region of interest" description="Disordered" evidence="1">
    <location>
        <begin position="1"/>
        <end position="29"/>
    </location>
</feature>
<evidence type="ECO:0000313" key="2">
    <source>
        <dbReference type="EMBL" id="KAF6029714.1"/>
    </source>
</evidence>
<gene>
    <name evidence="2" type="ORF">EB796_011986</name>
</gene>
<feature type="compositionally biased region" description="Basic and acidic residues" evidence="1">
    <location>
        <begin position="373"/>
        <end position="383"/>
    </location>
</feature>
<accession>A0A7J7JVG5</accession>
<name>A0A7J7JVG5_BUGNE</name>